<sequence>MPSLNTIPIELKNTNRGKFNLKRESSKFLVWVRILHLNVLYFNEDFLRPVGDELGTYLKAVERTIAKTCPAYARILVEVDLKMSLVRELYIALYYKERDCEILPNRTKCVDYGNAAECRPSKNHGVVALRRPMVVRGLTKERRRSSRFELIDRELDLRFYSSPMPRSDLCSQMCGLFSPLDASSTEQDVNGSIS</sequence>
<dbReference type="PANTHER" id="PTHR31286">
    <property type="entry name" value="GLYCINE-RICH CELL WALL STRUCTURAL PROTEIN 1.8-LIKE"/>
    <property type="match status" value="1"/>
</dbReference>
<proteinExistence type="predicted"/>
<dbReference type="AlphaFoldDB" id="A0A7N0ZR64"/>
<dbReference type="EnsemblPlants" id="Kaladp0018s0055.1.v1.1">
    <property type="protein sequence ID" value="Kaladp0018s0055.1.v1.1"/>
    <property type="gene ID" value="Kaladp0018s0055.v1.1"/>
</dbReference>
<organism evidence="1 2">
    <name type="scientific">Kalanchoe fedtschenkoi</name>
    <name type="common">Lavender scallops</name>
    <name type="synonym">South American air plant</name>
    <dbReference type="NCBI Taxonomy" id="63787"/>
    <lineage>
        <taxon>Eukaryota</taxon>
        <taxon>Viridiplantae</taxon>
        <taxon>Streptophyta</taxon>
        <taxon>Embryophyta</taxon>
        <taxon>Tracheophyta</taxon>
        <taxon>Spermatophyta</taxon>
        <taxon>Magnoliopsida</taxon>
        <taxon>eudicotyledons</taxon>
        <taxon>Gunneridae</taxon>
        <taxon>Pentapetalae</taxon>
        <taxon>Saxifragales</taxon>
        <taxon>Crassulaceae</taxon>
        <taxon>Kalanchoe</taxon>
    </lineage>
</organism>
<protein>
    <recommendedName>
        <fullName evidence="3">DUF4283 domain-containing protein</fullName>
    </recommendedName>
</protein>
<keyword evidence="2" id="KW-1185">Reference proteome</keyword>
<reference evidence="1" key="1">
    <citation type="submission" date="2021-01" db="UniProtKB">
        <authorList>
            <consortium name="EnsemblPlants"/>
        </authorList>
    </citation>
    <scope>IDENTIFICATION</scope>
</reference>
<evidence type="ECO:0000313" key="1">
    <source>
        <dbReference type="EnsemblPlants" id="Kaladp0018s0055.1.v1.1"/>
    </source>
</evidence>
<accession>A0A7N0ZR64</accession>
<dbReference type="Proteomes" id="UP000594263">
    <property type="component" value="Unplaced"/>
</dbReference>
<dbReference type="Gramene" id="Kaladp0018s0055.1.v1.1">
    <property type="protein sequence ID" value="Kaladp0018s0055.1.v1.1"/>
    <property type="gene ID" value="Kaladp0018s0055.v1.1"/>
</dbReference>
<evidence type="ECO:0008006" key="3">
    <source>
        <dbReference type="Google" id="ProtNLM"/>
    </source>
</evidence>
<dbReference type="InterPro" id="IPR040256">
    <property type="entry name" value="At4g02000-like"/>
</dbReference>
<dbReference type="PANTHER" id="PTHR31286:SF180">
    <property type="entry name" value="OS10G0362600 PROTEIN"/>
    <property type="match status" value="1"/>
</dbReference>
<evidence type="ECO:0000313" key="2">
    <source>
        <dbReference type="Proteomes" id="UP000594263"/>
    </source>
</evidence>
<name>A0A7N0ZR64_KALFE</name>